<dbReference type="EMBL" id="WHOD01000067">
    <property type="protein sequence ID" value="NOU95113.1"/>
    <property type="molecule type" value="Genomic_DNA"/>
</dbReference>
<gene>
    <name evidence="7" type="ORF">GC093_18055</name>
</gene>
<sequence>MISKLKLGALTSYLAMFLNNILSFLFTPFLVNSLGKSQYGIYALMGALIGYMILLDFGIGNSLVRYIAKYRAEEDCSSESKFFSLCLLIYSGISVLSLVIGIIVYSHFDSIFNQGLSPHELEMAKIIFGILIINLVIAFPFNAFSGVIRGHEKFTFLNLTTMVRALIRICLLIVLLSLGYKAVTVVIVDTMLNLLVGVINALYVFFIIKVRIVRPKTPFVFVLKIFQQSSLSFVISFSSLVIWQLGNVLLGIFAGAVSVALYAVGLQFTIYYMNVAGSISSVLIPRITMMVTNNVSETVMTNFLIRTARLQFIVLCYIMIGFSLFGKGFLVLWLGPDYSTAWVIAMILMIPQTFTLLLSIPGAMLVARNRHGFKALVSIINAAIIAVVIYFMVRTYGAFGASLGTSLGMLIAEIIIMSIYYHVQLRINMLRFWKETVLDFLPYVSISILFGIVIIIQYPINSWGIFILEGLVYTIIYCGLLYKFGVNDYEKSLIKSLKISFLNLRKRHRLGG</sequence>
<dbReference type="PANTHER" id="PTHR30250">
    <property type="entry name" value="PST FAMILY PREDICTED COLANIC ACID TRANSPORTER"/>
    <property type="match status" value="1"/>
</dbReference>
<feature type="transmembrane region" description="Helical" evidence="6">
    <location>
        <begin position="270"/>
        <end position="291"/>
    </location>
</feature>
<feature type="transmembrane region" description="Helical" evidence="6">
    <location>
        <begin position="340"/>
        <end position="360"/>
    </location>
</feature>
<evidence type="ECO:0000256" key="6">
    <source>
        <dbReference type="SAM" id="Phobius"/>
    </source>
</evidence>
<dbReference type="GO" id="GO:0005886">
    <property type="term" value="C:plasma membrane"/>
    <property type="evidence" value="ECO:0007669"/>
    <property type="project" value="UniProtKB-SubCell"/>
</dbReference>
<feature type="transmembrane region" description="Helical" evidence="6">
    <location>
        <begin position="399"/>
        <end position="420"/>
    </location>
</feature>
<comment type="caution">
    <text evidence="7">The sequence shown here is derived from an EMBL/GenBank/DDBJ whole genome shotgun (WGS) entry which is preliminary data.</text>
</comment>
<dbReference type="Proteomes" id="UP000641588">
    <property type="component" value="Unassembled WGS sequence"/>
</dbReference>
<keyword evidence="8" id="KW-1185">Reference proteome</keyword>
<keyword evidence="2" id="KW-1003">Cell membrane</keyword>
<dbReference type="RefSeq" id="WP_171653317.1">
    <property type="nucleotide sequence ID" value="NZ_WHOD01000067.1"/>
</dbReference>
<organism evidence="7 8">
    <name type="scientific">Paenibacillus foliorum</name>
    <dbReference type="NCBI Taxonomy" id="2654974"/>
    <lineage>
        <taxon>Bacteria</taxon>
        <taxon>Bacillati</taxon>
        <taxon>Bacillota</taxon>
        <taxon>Bacilli</taxon>
        <taxon>Bacillales</taxon>
        <taxon>Paenibacillaceae</taxon>
        <taxon>Paenibacillus</taxon>
    </lineage>
</organism>
<evidence type="ECO:0000256" key="1">
    <source>
        <dbReference type="ARBA" id="ARBA00004651"/>
    </source>
</evidence>
<reference evidence="7" key="1">
    <citation type="submission" date="2019-10" db="EMBL/GenBank/DDBJ databases">
        <title>Description of Paenibacillus glebae sp. nov.</title>
        <authorList>
            <person name="Carlier A."/>
            <person name="Qi S."/>
        </authorList>
    </citation>
    <scope>NUCLEOTIDE SEQUENCE</scope>
    <source>
        <strain evidence="7">LMG 31456</strain>
    </source>
</reference>
<dbReference type="PANTHER" id="PTHR30250:SF26">
    <property type="entry name" value="PSMA PROTEIN"/>
    <property type="match status" value="1"/>
</dbReference>
<dbReference type="Pfam" id="PF01943">
    <property type="entry name" value="Polysacc_synt"/>
    <property type="match status" value="1"/>
</dbReference>
<feature type="transmembrane region" description="Helical" evidence="6">
    <location>
        <begin position="194"/>
        <end position="212"/>
    </location>
</feature>
<dbReference type="InterPro" id="IPR050833">
    <property type="entry name" value="Poly_Biosynth_Transport"/>
</dbReference>
<keyword evidence="5 6" id="KW-0472">Membrane</keyword>
<evidence type="ECO:0000256" key="2">
    <source>
        <dbReference type="ARBA" id="ARBA00022475"/>
    </source>
</evidence>
<protein>
    <submittedName>
        <fullName evidence="7">Oligosaccharide flippase family protein</fullName>
    </submittedName>
</protein>
<dbReference type="AlphaFoldDB" id="A0A972GRM1"/>
<evidence type="ECO:0000256" key="3">
    <source>
        <dbReference type="ARBA" id="ARBA00022692"/>
    </source>
</evidence>
<feature type="transmembrane region" description="Helical" evidence="6">
    <location>
        <begin position="165"/>
        <end position="188"/>
    </location>
</feature>
<keyword evidence="3 6" id="KW-0812">Transmembrane</keyword>
<feature type="transmembrane region" description="Helical" evidence="6">
    <location>
        <begin position="312"/>
        <end position="334"/>
    </location>
</feature>
<feature type="transmembrane region" description="Helical" evidence="6">
    <location>
        <begin position="126"/>
        <end position="144"/>
    </location>
</feature>
<evidence type="ECO:0000256" key="5">
    <source>
        <dbReference type="ARBA" id="ARBA00023136"/>
    </source>
</evidence>
<proteinExistence type="predicted"/>
<feature type="transmembrane region" description="Helical" evidence="6">
    <location>
        <begin position="39"/>
        <end position="61"/>
    </location>
</feature>
<feature type="transmembrane region" description="Helical" evidence="6">
    <location>
        <begin position="372"/>
        <end position="393"/>
    </location>
</feature>
<name>A0A972GRM1_9BACL</name>
<evidence type="ECO:0000256" key="4">
    <source>
        <dbReference type="ARBA" id="ARBA00022989"/>
    </source>
</evidence>
<feature type="transmembrane region" description="Helical" evidence="6">
    <location>
        <begin position="440"/>
        <end position="460"/>
    </location>
</feature>
<evidence type="ECO:0000313" key="7">
    <source>
        <dbReference type="EMBL" id="NOU95113.1"/>
    </source>
</evidence>
<dbReference type="InterPro" id="IPR002797">
    <property type="entry name" value="Polysacc_synth"/>
</dbReference>
<keyword evidence="4 6" id="KW-1133">Transmembrane helix</keyword>
<comment type="subcellular location">
    <subcellularLocation>
        <location evidence="1">Cell membrane</location>
        <topology evidence="1">Multi-pass membrane protein</topology>
    </subcellularLocation>
</comment>
<feature type="transmembrane region" description="Helical" evidence="6">
    <location>
        <begin position="82"/>
        <end position="106"/>
    </location>
</feature>
<feature type="transmembrane region" description="Helical" evidence="6">
    <location>
        <begin position="466"/>
        <end position="485"/>
    </location>
</feature>
<feature type="transmembrane region" description="Helical" evidence="6">
    <location>
        <begin position="233"/>
        <end position="264"/>
    </location>
</feature>
<accession>A0A972GRM1</accession>
<evidence type="ECO:0000313" key="8">
    <source>
        <dbReference type="Proteomes" id="UP000641588"/>
    </source>
</evidence>